<proteinExistence type="predicted"/>
<reference evidence="1" key="1">
    <citation type="submission" date="2011-11" db="EMBL/GenBank/DDBJ databases">
        <title>The Genome Sequence of Fusarium oxysporum Cotton.</title>
        <authorList>
            <consortium name="The Broad Institute Genome Sequencing Platform"/>
            <person name="Ma L.-J."/>
            <person name="Gale L.R."/>
            <person name="Schwartz D.C."/>
            <person name="Zhou S."/>
            <person name="Corby-Kistler H."/>
            <person name="Young S.K."/>
            <person name="Zeng Q."/>
            <person name="Gargeya S."/>
            <person name="Fitzgerald M."/>
            <person name="Haas B."/>
            <person name="Abouelleil A."/>
            <person name="Alvarado L."/>
            <person name="Arachchi H.M."/>
            <person name="Berlin A."/>
            <person name="Brown A."/>
            <person name="Chapman S.B."/>
            <person name="Chen Z."/>
            <person name="Dunbar C."/>
            <person name="Freedman E."/>
            <person name="Gearin G."/>
            <person name="Goldberg J."/>
            <person name="Griggs A."/>
            <person name="Gujja S."/>
            <person name="Heiman D."/>
            <person name="Howarth C."/>
            <person name="Larson L."/>
            <person name="Lui A."/>
            <person name="MacDonald P.J.P."/>
            <person name="Montmayeur A."/>
            <person name="Murphy C."/>
            <person name="Neiman D."/>
            <person name="Pearson M."/>
            <person name="Priest M."/>
            <person name="Roberts A."/>
            <person name="Saif S."/>
            <person name="Shea T."/>
            <person name="Shenoy N."/>
            <person name="Sisk P."/>
            <person name="Stolte C."/>
            <person name="Sykes S."/>
            <person name="Wortman J."/>
            <person name="Nusbaum C."/>
            <person name="Birren B."/>
        </authorList>
    </citation>
    <scope>NUCLEOTIDE SEQUENCE [LARGE SCALE GENOMIC DNA]</scope>
    <source>
        <strain evidence="1">25433</strain>
    </source>
</reference>
<name>X0L6A2_FUSOX</name>
<dbReference type="AlphaFoldDB" id="X0L6A2"/>
<dbReference type="HOGENOM" id="CLU_172691_0_0_1"/>
<evidence type="ECO:0000313" key="1">
    <source>
        <dbReference type="EMBL" id="EXM16592.1"/>
    </source>
</evidence>
<sequence>MSGQELKNKLAQEAEYFKERGDSLGFACSAHKHIVYPGGTDLTGFIKWAWNPKCDCGAEATPILVQIISRQWLGNVLQVMTWTKDKKGEWVNEKGDGWPEYSKKLYFKLAA</sequence>
<gene>
    <name evidence="1" type="ORF">FOTG_15102</name>
</gene>
<organism evidence="1">
    <name type="scientific">Fusarium oxysporum f. sp. vasinfectum 25433</name>
    <dbReference type="NCBI Taxonomy" id="1089449"/>
    <lineage>
        <taxon>Eukaryota</taxon>
        <taxon>Fungi</taxon>
        <taxon>Dikarya</taxon>
        <taxon>Ascomycota</taxon>
        <taxon>Pezizomycotina</taxon>
        <taxon>Sordariomycetes</taxon>
        <taxon>Hypocreomycetidae</taxon>
        <taxon>Hypocreales</taxon>
        <taxon>Nectriaceae</taxon>
        <taxon>Fusarium</taxon>
        <taxon>Fusarium oxysporum species complex</taxon>
    </lineage>
</organism>
<dbReference type="Proteomes" id="UP000030701">
    <property type="component" value="Unassembled WGS sequence"/>
</dbReference>
<accession>X0L6A2</accession>
<dbReference type="EMBL" id="JH657995">
    <property type="protein sequence ID" value="EXM16592.1"/>
    <property type="molecule type" value="Genomic_DNA"/>
</dbReference>
<protein>
    <submittedName>
        <fullName evidence="1">Uncharacterized protein</fullName>
    </submittedName>
</protein>
<reference evidence="1" key="2">
    <citation type="submission" date="2012-05" db="EMBL/GenBank/DDBJ databases">
        <title>The Genome Annotation of Fusarium oxysporum Cotton.</title>
        <authorList>
            <consortium name="The Broad Institute Genomics Platform"/>
            <person name="Ma L.-J."/>
            <person name="Corby-Kistler H."/>
            <person name="Broz K."/>
            <person name="Gale L.R."/>
            <person name="Jonkers W."/>
            <person name="O'Donnell K."/>
            <person name="Ploetz R."/>
            <person name="Steinberg C."/>
            <person name="Schwartz D.C."/>
            <person name="VanEtten H."/>
            <person name="Zhou S."/>
            <person name="Young S.K."/>
            <person name="Zeng Q."/>
            <person name="Gargeya S."/>
            <person name="Fitzgerald M."/>
            <person name="Abouelleil A."/>
            <person name="Alvarado L."/>
            <person name="Chapman S.B."/>
            <person name="Gainer-Dewar J."/>
            <person name="Goldberg J."/>
            <person name="Griggs A."/>
            <person name="Gujja S."/>
            <person name="Hansen M."/>
            <person name="Howarth C."/>
            <person name="Imamovic A."/>
            <person name="Ireland A."/>
            <person name="Larimer J."/>
            <person name="McCowan C."/>
            <person name="Murphy C."/>
            <person name="Pearson M."/>
            <person name="Poon T.W."/>
            <person name="Priest M."/>
            <person name="Roberts A."/>
            <person name="Saif S."/>
            <person name="Shea T."/>
            <person name="Sykes S."/>
            <person name="Wortman J."/>
            <person name="Nusbaum C."/>
            <person name="Birren B."/>
        </authorList>
    </citation>
    <scope>NUCLEOTIDE SEQUENCE</scope>
    <source>
        <strain evidence="1">25433</strain>
    </source>
</reference>